<dbReference type="RefSeq" id="WP_031536423.1">
    <property type="nucleotide sequence ID" value="NZ_JBBMFN010000031.1"/>
</dbReference>
<evidence type="ECO:0000259" key="7">
    <source>
        <dbReference type="SMART" id="SM00062"/>
    </source>
</evidence>
<evidence type="ECO:0000256" key="2">
    <source>
        <dbReference type="ARBA" id="ARBA00010742"/>
    </source>
</evidence>
<reference evidence="8 9" key="1">
    <citation type="submission" date="2024-03" db="EMBL/GenBank/DDBJ databases">
        <title>Human intestinal bacterial collection.</title>
        <authorList>
            <person name="Pauvert C."/>
            <person name="Hitch T.C.A."/>
            <person name="Clavel T."/>
        </authorList>
    </citation>
    <scope>NUCLEOTIDE SEQUENCE [LARGE SCALE GENOMIC DNA]</scope>
    <source>
        <strain evidence="8 9">CLA-SR-H024</strain>
    </source>
</reference>
<dbReference type="PANTHER" id="PTHR30024">
    <property type="entry name" value="ALIPHATIC SULFONATES-BINDING PROTEIN-RELATED"/>
    <property type="match status" value="1"/>
</dbReference>
<comment type="subcellular location">
    <subcellularLocation>
        <location evidence="1">Periplasm</location>
    </subcellularLocation>
</comment>
<dbReference type="Gene3D" id="3.40.190.10">
    <property type="entry name" value="Periplasmic binding protein-like II"/>
    <property type="match status" value="2"/>
</dbReference>
<comment type="caution">
    <text evidence="8">The sequence shown here is derived from an EMBL/GenBank/DDBJ whole genome shotgun (WGS) entry which is preliminary data.</text>
</comment>
<dbReference type="InterPro" id="IPR015168">
    <property type="entry name" value="SsuA/THI5"/>
</dbReference>
<evidence type="ECO:0000256" key="1">
    <source>
        <dbReference type="ARBA" id="ARBA00004418"/>
    </source>
</evidence>
<proteinExistence type="inferred from homology"/>
<evidence type="ECO:0000256" key="5">
    <source>
        <dbReference type="ARBA" id="ARBA00023139"/>
    </source>
</evidence>
<gene>
    <name evidence="8" type="ORF">WMO63_13255</name>
</gene>
<dbReference type="PANTHER" id="PTHR30024:SF42">
    <property type="entry name" value="ALIPHATIC SULFONATES-BINDING PROTEIN-RELATED"/>
    <property type="match status" value="1"/>
</dbReference>
<keyword evidence="9" id="KW-1185">Reference proteome</keyword>
<dbReference type="SUPFAM" id="SSF53850">
    <property type="entry name" value="Periplasmic binding protein-like II"/>
    <property type="match status" value="1"/>
</dbReference>
<keyword evidence="4" id="KW-0732">Signal</keyword>
<evidence type="ECO:0000313" key="9">
    <source>
        <dbReference type="Proteomes" id="UP001465426"/>
    </source>
</evidence>
<organism evidence="8 9">
    <name type="scientific">Niallia hominis</name>
    <dbReference type="NCBI Taxonomy" id="3133173"/>
    <lineage>
        <taxon>Bacteria</taxon>
        <taxon>Bacillati</taxon>
        <taxon>Bacillota</taxon>
        <taxon>Bacilli</taxon>
        <taxon>Bacillales</taxon>
        <taxon>Bacillaceae</taxon>
        <taxon>Niallia</taxon>
    </lineage>
</organism>
<dbReference type="Proteomes" id="UP001465426">
    <property type="component" value="Unassembled WGS sequence"/>
</dbReference>
<dbReference type="Pfam" id="PF09084">
    <property type="entry name" value="NMT1"/>
    <property type="match status" value="1"/>
</dbReference>
<name>A0ABV1F2T0_9BACI</name>
<protein>
    <submittedName>
        <fullName evidence="8">Sulfonate ABC transporter substrate-binding protein</fullName>
    </submittedName>
</protein>
<keyword evidence="3" id="KW-0813">Transport</keyword>
<evidence type="ECO:0000256" key="6">
    <source>
        <dbReference type="ARBA" id="ARBA00023288"/>
    </source>
</evidence>
<sequence length="333" mass="37138">MKKRMRYKTMALFLGWMLLFSTLLLSACSIPNPLGENSSNDKVFRIGYQKNGPLLILKELGTLEERLEPLGYKVEWYEFQAGPALLEALNTGSIDFGRSGDSPPIFAQASDSTLRYVAAGKSKFEGSGILVKNDSSIKTLADLKGKKVGFAKGSSSHYLLVNALEKAGLSYSDIEPAYLSPGDARIAFEKKEIDAWVVWDPFTADTQLQADATLLVNGEGLTSDRDFFLASSNFLQEKEDIIKVVMEEVQKSCQWANDHPEDLTKMLSSILGIDEASMKMAVERRVYGVEEINDTIIKEQQEIADTFYTLQLIPKKVKVSENVYTLDLKDEEN</sequence>
<dbReference type="CDD" id="cd13557">
    <property type="entry name" value="PBP2_SsuA"/>
    <property type="match status" value="1"/>
</dbReference>
<keyword evidence="5" id="KW-0564">Palmitate</keyword>
<keyword evidence="6" id="KW-0449">Lipoprotein</keyword>
<dbReference type="NCBIfam" id="TIGR01728">
    <property type="entry name" value="SsuA_fam"/>
    <property type="match status" value="1"/>
</dbReference>
<accession>A0ABV1F2T0</accession>
<evidence type="ECO:0000256" key="3">
    <source>
        <dbReference type="ARBA" id="ARBA00022448"/>
    </source>
</evidence>
<feature type="domain" description="Solute-binding protein family 3/N-terminal" evidence="7">
    <location>
        <begin position="43"/>
        <end position="259"/>
    </location>
</feature>
<dbReference type="InterPro" id="IPR010067">
    <property type="entry name" value="ABC_SsuA_sub-bd"/>
</dbReference>
<dbReference type="EMBL" id="JBBMFN010000031">
    <property type="protein sequence ID" value="MEQ2466637.1"/>
    <property type="molecule type" value="Genomic_DNA"/>
</dbReference>
<dbReference type="SMART" id="SM00062">
    <property type="entry name" value="PBPb"/>
    <property type="match status" value="1"/>
</dbReference>
<dbReference type="PROSITE" id="PS51257">
    <property type="entry name" value="PROKAR_LIPOPROTEIN"/>
    <property type="match status" value="1"/>
</dbReference>
<comment type="similarity">
    <text evidence="2">Belongs to the bacterial solute-binding protein SsuA/TauA family.</text>
</comment>
<dbReference type="InterPro" id="IPR001638">
    <property type="entry name" value="Solute-binding_3/MltF_N"/>
</dbReference>
<evidence type="ECO:0000313" key="8">
    <source>
        <dbReference type="EMBL" id="MEQ2466637.1"/>
    </source>
</evidence>
<evidence type="ECO:0000256" key="4">
    <source>
        <dbReference type="ARBA" id="ARBA00022729"/>
    </source>
</evidence>